<dbReference type="PANTHER" id="PTHR45947:SF3">
    <property type="entry name" value="SULFOQUINOVOSYL TRANSFERASE SQD2"/>
    <property type="match status" value="1"/>
</dbReference>
<dbReference type="InterPro" id="IPR001296">
    <property type="entry name" value="Glyco_trans_1"/>
</dbReference>
<dbReference type="EMBL" id="PEYM01000055">
    <property type="protein sequence ID" value="PIS30420.1"/>
    <property type="molecule type" value="Genomic_DNA"/>
</dbReference>
<dbReference type="InterPro" id="IPR028098">
    <property type="entry name" value="Glyco_trans_4-like_N"/>
</dbReference>
<organism evidence="3 4">
    <name type="scientific">Candidatus Saganbacteria bacterium CG08_land_8_20_14_0_20_45_16</name>
    <dbReference type="NCBI Taxonomy" id="2014293"/>
    <lineage>
        <taxon>Bacteria</taxon>
        <taxon>Bacillati</taxon>
        <taxon>Saganbacteria</taxon>
    </lineage>
</organism>
<dbReference type="GO" id="GO:0016757">
    <property type="term" value="F:glycosyltransferase activity"/>
    <property type="evidence" value="ECO:0007669"/>
    <property type="project" value="InterPro"/>
</dbReference>
<dbReference type="InterPro" id="IPR050194">
    <property type="entry name" value="Glycosyltransferase_grp1"/>
</dbReference>
<dbReference type="Gene3D" id="3.40.50.2000">
    <property type="entry name" value="Glycogen Phosphorylase B"/>
    <property type="match status" value="2"/>
</dbReference>
<feature type="domain" description="Glycosyl transferase family 1" evidence="1">
    <location>
        <begin position="193"/>
        <end position="325"/>
    </location>
</feature>
<feature type="domain" description="Glycosyltransferase subfamily 4-like N-terminal" evidence="2">
    <location>
        <begin position="14"/>
        <end position="188"/>
    </location>
</feature>
<dbReference type="AlphaFoldDB" id="A0A2H0XZA8"/>
<proteinExistence type="predicted"/>
<dbReference type="SUPFAM" id="SSF53756">
    <property type="entry name" value="UDP-Glycosyltransferase/glycogen phosphorylase"/>
    <property type="match status" value="1"/>
</dbReference>
<evidence type="ECO:0000259" key="2">
    <source>
        <dbReference type="Pfam" id="PF13439"/>
    </source>
</evidence>
<dbReference type="PANTHER" id="PTHR45947">
    <property type="entry name" value="SULFOQUINOVOSYL TRANSFERASE SQD2"/>
    <property type="match status" value="1"/>
</dbReference>
<evidence type="ECO:0000259" key="1">
    <source>
        <dbReference type="Pfam" id="PF00534"/>
    </source>
</evidence>
<dbReference type="Proteomes" id="UP000231343">
    <property type="component" value="Unassembled WGS sequence"/>
</dbReference>
<sequence>MRIALIHDYLNQFGGAERVVALLHQIWPDAPIFTSIYDQEKMPSAFSRMDIRTSFMQRLPGVFRFFKYYLLLYPLAFERFDLADYDLIISSSSAFAKGIKKRQEQLHLCYCHTPMRFVWRFDDYLKREGIPEIFKSVLAFVLEPIKKWDLQTAAKVDYFIANSETVAKRIKEIYGRGSVIINPPVDCDLFLPIDRDHDYFLLVSRLNTYKRLDIVVKAFSQLDLPLKIIGTGSDRRNLVKLAGPSVEFLGQVNDQQLARYLAECRALIFPGEEDFGIVPLEAMSCGRPVIAYRAGGATETVIDGITGIFFDEQTPEALAEAVNRFNFLTFDRQVIRQQALKYDRSVFEQKIIDFVEKLGI</sequence>
<reference evidence="3 4" key="1">
    <citation type="submission" date="2017-09" db="EMBL/GenBank/DDBJ databases">
        <title>Depth-based differentiation of microbial function through sediment-hosted aquifers and enrichment of novel symbionts in the deep terrestrial subsurface.</title>
        <authorList>
            <person name="Probst A.J."/>
            <person name="Ladd B."/>
            <person name="Jarett J.K."/>
            <person name="Geller-Mcgrath D.E."/>
            <person name="Sieber C.M."/>
            <person name="Emerson J.B."/>
            <person name="Anantharaman K."/>
            <person name="Thomas B.C."/>
            <person name="Malmstrom R."/>
            <person name="Stieglmeier M."/>
            <person name="Klingl A."/>
            <person name="Woyke T."/>
            <person name="Ryan C.M."/>
            <person name="Banfield J.F."/>
        </authorList>
    </citation>
    <scope>NUCLEOTIDE SEQUENCE [LARGE SCALE GENOMIC DNA]</scope>
    <source>
        <strain evidence="3">CG08_land_8_20_14_0_20_45_16</strain>
    </source>
</reference>
<keyword evidence="3" id="KW-0808">Transferase</keyword>
<gene>
    <name evidence="3" type="ORF">COT42_02950</name>
</gene>
<evidence type="ECO:0000313" key="3">
    <source>
        <dbReference type="EMBL" id="PIS30420.1"/>
    </source>
</evidence>
<dbReference type="Pfam" id="PF13439">
    <property type="entry name" value="Glyco_transf_4"/>
    <property type="match status" value="1"/>
</dbReference>
<accession>A0A2H0XZA8</accession>
<protein>
    <submittedName>
        <fullName evidence="3">Glycosyltransferase family 4 protein</fullName>
    </submittedName>
</protein>
<dbReference type="Pfam" id="PF00534">
    <property type="entry name" value="Glycos_transf_1"/>
    <property type="match status" value="1"/>
</dbReference>
<comment type="caution">
    <text evidence="3">The sequence shown here is derived from an EMBL/GenBank/DDBJ whole genome shotgun (WGS) entry which is preliminary data.</text>
</comment>
<name>A0A2H0XZA8_UNCSA</name>
<evidence type="ECO:0000313" key="4">
    <source>
        <dbReference type="Proteomes" id="UP000231343"/>
    </source>
</evidence>